<dbReference type="GeneID" id="63798440"/>
<dbReference type="AlphaFoldDB" id="A0A364LBM8"/>
<sequence>MSEVRQVVFVEDNFDPLEVFLAHSKVWKPDVVFEALTPYHPHNDAQARAGFKCHNIFMFNSGFNCWVYAIVEQRVSNSTETNTITMNSLFNVDLTVKFKKGDGWKKGTLPFTNVGVVDVIECVVNNGTRAFVAALCILVDFKWRRVQYTNPRPDKWFERPAADIKAGLTIELASEFDRFNMPFRYSDSGPDPHYYAGTEYAIRNSARKNGFVKVNLVEKFSPDKSLVLYEDLYLRKSASGWVYVRFTVMNTDTRWPLTTNTPFTMELMIEKGTEEQKFMAKPYHVDTTAIYPWAVRTVAGCSLAFFGLSLPQRDAYEIRFFEEAFEDMTSVEVHYILTRQSLA</sequence>
<protein>
    <submittedName>
        <fullName evidence="1">Uncharacterized protein</fullName>
    </submittedName>
</protein>
<name>A0A364LBM8_TALAM</name>
<proteinExistence type="predicted"/>
<dbReference type="OrthoDB" id="4222940at2759"/>
<comment type="caution">
    <text evidence="1">The sequence shown here is derived from an EMBL/GenBank/DDBJ whole genome shotgun (WGS) entry which is preliminary data.</text>
</comment>
<evidence type="ECO:0000313" key="2">
    <source>
        <dbReference type="Proteomes" id="UP000249363"/>
    </source>
</evidence>
<dbReference type="Proteomes" id="UP000249363">
    <property type="component" value="Unassembled WGS sequence"/>
</dbReference>
<dbReference type="EMBL" id="MIKG01000023">
    <property type="protein sequence ID" value="RAO73214.1"/>
    <property type="molecule type" value="Genomic_DNA"/>
</dbReference>
<accession>A0A364LBM8</accession>
<reference evidence="1 2" key="1">
    <citation type="journal article" date="2017" name="Biotechnol. Biofuels">
        <title>Differential beta-glucosidase expression as a function of carbon source availability in Talaromyces amestolkiae: a genomic and proteomic approach.</title>
        <authorList>
            <person name="de Eugenio L.I."/>
            <person name="Mendez-Liter J.A."/>
            <person name="Nieto-Dominguez M."/>
            <person name="Alonso L."/>
            <person name="Gil-Munoz J."/>
            <person name="Barriuso J."/>
            <person name="Prieto A."/>
            <person name="Martinez M.J."/>
        </authorList>
    </citation>
    <scope>NUCLEOTIDE SEQUENCE [LARGE SCALE GENOMIC DNA]</scope>
    <source>
        <strain evidence="1 2">CIB</strain>
    </source>
</reference>
<gene>
    <name evidence="1" type="ORF">BHQ10_009226</name>
</gene>
<organism evidence="1 2">
    <name type="scientific">Talaromyces amestolkiae</name>
    <dbReference type="NCBI Taxonomy" id="1196081"/>
    <lineage>
        <taxon>Eukaryota</taxon>
        <taxon>Fungi</taxon>
        <taxon>Dikarya</taxon>
        <taxon>Ascomycota</taxon>
        <taxon>Pezizomycotina</taxon>
        <taxon>Eurotiomycetes</taxon>
        <taxon>Eurotiomycetidae</taxon>
        <taxon>Eurotiales</taxon>
        <taxon>Trichocomaceae</taxon>
        <taxon>Talaromyces</taxon>
        <taxon>Talaromyces sect. Talaromyces</taxon>
    </lineage>
</organism>
<evidence type="ECO:0000313" key="1">
    <source>
        <dbReference type="EMBL" id="RAO73214.1"/>
    </source>
</evidence>
<dbReference type="RefSeq" id="XP_040737728.1">
    <property type="nucleotide sequence ID" value="XM_040882119.1"/>
</dbReference>
<keyword evidence="2" id="KW-1185">Reference proteome</keyword>